<organism evidence="6 7">
    <name type="scientific">Lactiplantibacillus pentosus DSM 20314</name>
    <dbReference type="NCBI Taxonomy" id="1423791"/>
    <lineage>
        <taxon>Bacteria</taxon>
        <taxon>Bacillati</taxon>
        <taxon>Bacillota</taxon>
        <taxon>Bacilli</taxon>
        <taxon>Lactobacillales</taxon>
        <taxon>Lactobacillaceae</taxon>
        <taxon>Lactiplantibacillus</taxon>
    </lineage>
</organism>
<evidence type="ECO:0000259" key="5">
    <source>
        <dbReference type="PROSITE" id="PS50931"/>
    </source>
</evidence>
<dbReference type="InterPro" id="IPR036390">
    <property type="entry name" value="WH_DNA-bd_sf"/>
</dbReference>
<dbReference type="GO" id="GO:0003700">
    <property type="term" value="F:DNA-binding transcription factor activity"/>
    <property type="evidence" value="ECO:0007669"/>
    <property type="project" value="InterPro"/>
</dbReference>
<sequence length="297" mass="33276">MNIKELQYYLALTELKSFSQVATRFHVSQPTITAAIKRLERELGTQLLIRANPHLPVELTTTGQQVQQHAKKILAETQLMRQEVAHTTTDQLVIGMPPIIEINYFPRVASQLPTTLFNQIQPVSQGSLAALKSLQNGQLDLAVLAYLNVFDAPAIQLTTFDTQAFSIIVATDDPLAQVATVHFKDLRERQFVALKDNFVHRQAFRQLCRQHHIRPNVVFESNEIGSILNMIRNHMGIALLSNSVALPIGLTRITLADSEVPTFNVGVAYRREMQFSPTQAALRSNLIAAFQSVDWSV</sequence>
<evidence type="ECO:0000313" key="7">
    <source>
        <dbReference type="Proteomes" id="UP000051020"/>
    </source>
</evidence>
<dbReference type="EMBL" id="AZCU01000004">
    <property type="protein sequence ID" value="KRK26135.1"/>
    <property type="molecule type" value="Genomic_DNA"/>
</dbReference>
<evidence type="ECO:0000256" key="2">
    <source>
        <dbReference type="ARBA" id="ARBA00023015"/>
    </source>
</evidence>
<comment type="similarity">
    <text evidence="1">Belongs to the LysR transcriptional regulatory family.</text>
</comment>
<accession>A0A837RBR1</accession>
<dbReference type="PRINTS" id="PR00039">
    <property type="entry name" value="HTHLYSR"/>
</dbReference>
<dbReference type="RefSeq" id="WP_050339645.1">
    <property type="nucleotide sequence ID" value="NZ_AZCU01000004.1"/>
</dbReference>
<reference evidence="6 7" key="1">
    <citation type="journal article" date="2015" name="Genome Announc.">
        <title>Expanding the biotechnology potential of lactobacilli through comparative genomics of 213 strains and associated genera.</title>
        <authorList>
            <person name="Sun Z."/>
            <person name="Harris H.M."/>
            <person name="McCann A."/>
            <person name="Guo C."/>
            <person name="Argimon S."/>
            <person name="Zhang W."/>
            <person name="Yang X."/>
            <person name="Jeffery I.B."/>
            <person name="Cooney J.C."/>
            <person name="Kagawa T.F."/>
            <person name="Liu W."/>
            <person name="Song Y."/>
            <person name="Salvetti E."/>
            <person name="Wrobel A."/>
            <person name="Rasinkangas P."/>
            <person name="Parkhill J."/>
            <person name="Rea M.C."/>
            <person name="O'Sullivan O."/>
            <person name="Ritari J."/>
            <person name="Douillard F.P."/>
            <person name="Paul Ross R."/>
            <person name="Yang R."/>
            <person name="Briner A.E."/>
            <person name="Felis G.E."/>
            <person name="de Vos W.M."/>
            <person name="Barrangou R."/>
            <person name="Klaenhammer T.R."/>
            <person name="Caufield P.W."/>
            <person name="Cui Y."/>
            <person name="Zhang H."/>
            <person name="O'Toole P.W."/>
        </authorList>
    </citation>
    <scope>NUCLEOTIDE SEQUENCE [LARGE SCALE GENOMIC DNA]</scope>
    <source>
        <strain evidence="6 7">DSM 20314</strain>
    </source>
</reference>
<dbReference type="SUPFAM" id="SSF46785">
    <property type="entry name" value="Winged helix' DNA-binding domain"/>
    <property type="match status" value="1"/>
</dbReference>
<evidence type="ECO:0000256" key="3">
    <source>
        <dbReference type="ARBA" id="ARBA00023125"/>
    </source>
</evidence>
<keyword evidence="3" id="KW-0238">DNA-binding</keyword>
<dbReference type="Pfam" id="PF00126">
    <property type="entry name" value="HTH_1"/>
    <property type="match status" value="1"/>
</dbReference>
<dbReference type="AlphaFoldDB" id="A0A837RBR1"/>
<dbReference type="GO" id="GO:0003677">
    <property type="term" value="F:DNA binding"/>
    <property type="evidence" value="ECO:0007669"/>
    <property type="project" value="UniProtKB-KW"/>
</dbReference>
<comment type="caution">
    <text evidence="6">The sequence shown here is derived from an EMBL/GenBank/DDBJ whole genome shotgun (WGS) entry which is preliminary data.</text>
</comment>
<dbReference type="PROSITE" id="PS50931">
    <property type="entry name" value="HTH_LYSR"/>
    <property type="match status" value="1"/>
</dbReference>
<dbReference type="Pfam" id="PF03466">
    <property type="entry name" value="LysR_substrate"/>
    <property type="match status" value="1"/>
</dbReference>
<dbReference type="Proteomes" id="UP000051020">
    <property type="component" value="Unassembled WGS sequence"/>
</dbReference>
<dbReference type="FunFam" id="1.10.10.10:FF:000001">
    <property type="entry name" value="LysR family transcriptional regulator"/>
    <property type="match status" value="1"/>
</dbReference>
<gene>
    <name evidence="6" type="ORF">FD24_GL002475</name>
</gene>
<dbReference type="Gene3D" id="3.40.190.290">
    <property type="match status" value="1"/>
</dbReference>
<dbReference type="Gene3D" id="1.10.10.10">
    <property type="entry name" value="Winged helix-like DNA-binding domain superfamily/Winged helix DNA-binding domain"/>
    <property type="match status" value="1"/>
</dbReference>
<feature type="domain" description="HTH lysR-type" evidence="5">
    <location>
        <begin position="1"/>
        <end position="60"/>
    </location>
</feature>
<evidence type="ECO:0000256" key="4">
    <source>
        <dbReference type="ARBA" id="ARBA00023163"/>
    </source>
</evidence>
<name>A0A837RBR1_LACPE</name>
<dbReference type="GO" id="GO:0005829">
    <property type="term" value="C:cytosol"/>
    <property type="evidence" value="ECO:0007669"/>
    <property type="project" value="TreeGrafter"/>
</dbReference>
<evidence type="ECO:0000256" key="1">
    <source>
        <dbReference type="ARBA" id="ARBA00009437"/>
    </source>
</evidence>
<keyword evidence="4" id="KW-0804">Transcription</keyword>
<dbReference type="InterPro" id="IPR036388">
    <property type="entry name" value="WH-like_DNA-bd_sf"/>
</dbReference>
<dbReference type="InterPro" id="IPR005119">
    <property type="entry name" value="LysR_subst-bd"/>
</dbReference>
<dbReference type="PANTHER" id="PTHR30419">
    <property type="entry name" value="HTH-TYPE TRANSCRIPTIONAL REGULATOR YBHD"/>
    <property type="match status" value="1"/>
</dbReference>
<evidence type="ECO:0000313" key="6">
    <source>
        <dbReference type="EMBL" id="KRK26135.1"/>
    </source>
</evidence>
<protein>
    <submittedName>
        <fullName evidence="6">Transcription regulator</fullName>
    </submittedName>
</protein>
<dbReference type="SUPFAM" id="SSF53850">
    <property type="entry name" value="Periplasmic binding protein-like II"/>
    <property type="match status" value="1"/>
</dbReference>
<dbReference type="InterPro" id="IPR000847">
    <property type="entry name" value="LysR_HTH_N"/>
</dbReference>
<dbReference type="InterPro" id="IPR050950">
    <property type="entry name" value="HTH-type_LysR_regulators"/>
</dbReference>
<proteinExistence type="inferred from homology"/>
<keyword evidence="2" id="KW-0805">Transcription regulation</keyword>
<dbReference type="GeneID" id="49394799"/>